<dbReference type="EMBL" id="CADIJZ010000005">
    <property type="protein sequence ID" value="CAB3664782.1"/>
    <property type="molecule type" value="Genomic_DNA"/>
</dbReference>
<protein>
    <submittedName>
        <fullName evidence="1">Uncharacterized protein</fullName>
    </submittedName>
</protein>
<accession>A0A6J5AD22</accession>
<proteinExistence type="predicted"/>
<evidence type="ECO:0000313" key="1">
    <source>
        <dbReference type="EMBL" id="CAB3664782.1"/>
    </source>
</evidence>
<reference evidence="1 2" key="1">
    <citation type="submission" date="2020-04" db="EMBL/GenBank/DDBJ databases">
        <authorList>
            <person name="De Canck E."/>
        </authorList>
    </citation>
    <scope>NUCLEOTIDE SEQUENCE [LARGE SCALE GENOMIC DNA]</scope>
    <source>
        <strain evidence="1 2">LMG 27174</strain>
    </source>
</reference>
<evidence type="ECO:0000313" key="2">
    <source>
        <dbReference type="Proteomes" id="UP000494205"/>
    </source>
</evidence>
<dbReference type="Proteomes" id="UP000494205">
    <property type="component" value="Unassembled WGS sequence"/>
</dbReference>
<organism evidence="1 2">
    <name type="scientific">Paraburkholderia rhynchosiae</name>
    <dbReference type="NCBI Taxonomy" id="487049"/>
    <lineage>
        <taxon>Bacteria</taxon>
        <taxon>Pseudomonadati</taxon>
        <taxon>Pseudomonadota</taxon>
        <taxon>Betaproteobacteria</taxon>
        <taxon>Burkholderiales</taxon>
        <taxon>Burkholderiaceae</taxon>
        <taxon>Paraburkholderia</taxon>
    </lineage>
</organism>
<sequence>MFKLAPTTTLYTSYVESLQAGTRVGDTYANRGELLKPVRSNHQSAQPPLLG</sequence>
<dbReference type="AlphaFoldDB" id="A0A6J5AD22"/>
<name>A0A6J5AD22_9BURK</name>
<gene>
    <name evidence="1" type="ORF">LMG27174_01838</name>
</gene>